<name>A0A7S4KSD9_GUITH</name>
<keyword evidence="1" id="KW-0106">Calcium</keyword>
<feature type="compositionally biased region" description="Low complexity" evidence="2">
    <location>
        <begin position="169"/>
        <end position="181"/>
    </location>
</feature>
<feature type="region of interest" description="Disordered" evidence="2">
    <location>
        <begin position="589"/>
        <end position="627"/>
    </location>
</feature>
<dbReference type="InterPro" id="IPR011992">
    <property type="entry name" value="EF-hand-dom_pair"/>
</dbReference>
<dbReference type="EMBL" id="HBKN01022432">
    <property type="protein sequence ID" value="CAE2304125.1"/>
    <property type="molecule type" value="Transcribed_RNA"/>
</dbReference>
<evidence type="ECO:0000256" key="1">
    <source>
        <dbReference type="ARBA" id="ARBA00022837"/>
    </source>
</evidence>
<feature type="compositionally biased region" description="Low complexity" evidence="2">
    <location>
        <begin position="607"/>
        <end position="621"/>
    </location>
</feature>
<accession>A0A7S4KSD9</accession>
<evidence type="ECO:0000313" key="4">
    <source>
        <dbReference type="EMBL" id="CAE2304125.1"/>
    </source>
</evidence>
<dbReference type="CDD" id="cd00051">
    <property type="entry name" value="EFh"/>
    <property type="match status" value="1"/>
</dbReference>
<dbReference type="SMART" id="SM00054">
    <property type="entry name" value="EFh"/>
    <property type="match status" value="2"/>
</dbReference>
<reference evidence="4" key="1">
    <citation type="submission" date="2021-01" db="EMBL/GenBank/DDBJ databases">
        <authorList>
            <person name="Corre E."/>
            <person name="Pelletier E."/>
            <person name="Niang G."/>
            <person name="Scheremetjew M."/>
            <person name="Finn R."/>
            <person name="Kale V."/>
            <person name="Holt S."/>
            <person name="Cochrane G."/>
            <person name="Meng A."/>
            <person name="Brown T."/>
            <person name="Cohen L."/>
        </authorList>
    </citation>
    <scope>NUCLEOTIDE SEQUENCE</scope>
    <source>
        <strain evidence="4">CCMP 2712</strain>
    </source>
</reference>
<proteinExistence type="predicted"/>
<dbReference type="InterPro" id="IPR002048">
    <property type="entry name" value="EF_hand_dom"/>
</dbReference>
<evidence type="ECO:0000259" key="3">
    <source>
        <dbReference type="PROSITE" id="PS50222"/>
    </source>
</evidence>
<dbReference type="AlphaFoldDB" id="A0A7S4KSD9"/>
<dbReference type="Pfam" id="PF13499">
    <property type="entry name" value="EF-hand_7"/>
    <property type="match status" value="1"/>
</dbReference>
<feature type="region of interest" description="Disordered" evidence="2">
    <location>
        <begin position="466"/>
        <end position="496"/>
    </location>
</feature>
<feature type="region of interest" description="Disordered" evidence="2">
    <location>
        <begin position="154"/>
        <end position="200"/>
    </location>
</feature>
<gene>
    <name evidence="4" type="ORF">GTHE00462_LOCUS17620</name>
</gene>
<feature type="compositionally biased region" description="Basic residues" evidence="2">
    <location>
        <begin position="595"/>
        <end position="604"/>
    </location>
</feature>
<protein>
    <recommendedName>
        <fullName evidence="3">EF-hand domain-containing protein</fullName>
    </recommendedName>
</protein>
<evidence type="ECO:0000256" key="2">
    <source>
        <dbReference type="SAM" id="MobiDB-lite"/>
    </source>
</evidence>
<sequence>MYEPDFEDEAQEDEEDGVRRQPVWLNVTKVTWDDIEIEGRVITEHVAIADSPPHAFTPSDVNEIDMLEDEWKSATMRSRIMDFACRKMVQDIIFEVIEGAMQQHASRESQSEQRKILKELEDNRGYKKLRECDVRDMADTESYIRSIKSRRCLSSLPHPRRSPAPLPVQPLSSLLPPSDQPGEGCGAASKSQRRQRLEEMEHIRSQRLVESRERVLRRKIEGALNKKYMKDFLLEMKQKEEEAQEEQRLQRTRRDELRRLQVSSGKRMEEQMREDKDKATRWHVALVRSRLRQQEREEKHLKQTIENNAKSFEEKKRRRSKKRVQMMKLYEEVLHEAGTSLSKTMDSNDTLESLQTSLSAYFAAPDSSQVPRRIHRAFAEWLFDRETNRSNLDDRLRLVFLSVDKDASGTVEKKELIDHMERLDKQLSRAEIENLVKFIDKDGDGELTLEELRAYGRSILGYQQMASRERIEPSASDSDWSEATSSRAREQREEEAARHRMKIVEAKKSAEERRAFVMEAIESFRRSYEEGVKTAMKEVEKKRRAKEEKMAHKQKQLQRRWQEMLREEEKVATRLREELVKEKKEEARMEEARRRMDKRQRQFKQRLSSMSELSSSSLTMSVEGKRRMASSGYPVAASKGSSAAETMASLSRVYLTRPLTCIGMRTSKTGDSLSFLSLDSSVPPSQQLPP</sequence>
<dbReference type="InterPro" id="IPR018247">
    <property type="entry name" value="EF_Hand_1_Ca_BS"/>
</dbReference>
<dbReference type="PROSITE" id="PS50222">
    <property type="entry name" value="EF_HAND_2"/>
    <property type="match status" value="2"/>
</dbReference>
<dbReference type="Gene3D" id="1.10.238.10">
    <property type="entry name" value="EF-hand"/>
    <property type="match status" value="1"/>
</dbReference>
<feature type="domain" description="EF-hand" evidence="3">
    <location>
        <begin position="391"/>
        <end position="426"/>
    </location>
</feature>
<feature type="compositionally biased region" description="Basic and acidic residues" evidence="2">
    <location>
        <begin position="487"/>
        <end position="496"/>
    </location>
</feature>
<dbReference type="SUPFAM" id="SSF47473">
    <property type="entry name" value="EF-hand"/>
    <property type="match status" value="1"/>
</dbReference>
<dbReference type="PROSITE" id="PS00018">
    <property type="entry name" value="EF_HAND_1"/>
    <property type="match status" value="2"/>
</dbReference>
<organism evidence="4">
    <name type="scientific">Guillardia theta</name>
    <name type="common">Cryptophyte</name>
    <name type="synonym">Cryptomonas phi</name>
    <dbReference type="NCBI Taxonomy" id="55529"/>
    <lineage>
        <taxon>Eukaryota</taxon>
        <taxon>Cryptophyceae</taxon>
        <taxon>Pyrenomonadales</taxon>
        <taxon>Geminigeraceae</taxon>
        <taxon>Guillardia</taxon>
    </lineage>
</organism>
<dbReference type="GO" id="GO:0005509">
    <property type="term" value="F:calcium ion binding"/>
    <property type="evidence" value="ECO:0007669"/>
    <property type="project" value="InterPro"/>
</dbReference>
<feature type="domain" description="EF-hand" evidence="3">
    <location>
        <begin position="427"/>
        <end position="462"/>
    </location>
</feature>